<feature type="transmembrane region" description="Helical" evidence="1">
    <location>
        <begin position="51"/>
        <end position="68"/>
    </location>
</feature>
<dbReference type="InterPro" id="IPR050879">
    <property type="entry name" value="Acyltransferase_3"/>
</dbReference>
<feature type="transmembrane region" description="Helical" evidence="1">
    <location>
        <begin position="74"/>
        <end position="92"/>
    </location>
</feature>
<dbReference type="GO" id="GO:0016020">
    <property type="term" value="C:membrane"/>
    <property type="evidence" value="ECO:0007669"/>
    <property type="project" value="TreeGrafter"/>
</dbReference>
<dbReference type="PANTHER" id="PTHR23028">
    <property type="entry name" value="ACETYLTRANSFERASE"/>
    <property type="match status" value="1"/>
</dbReference>
<keyword evidence="3" id="KW-1185">Reference proteome</keyword>
<dbReference type="AlphaFoldDB" id="A0A7I4XRE3"/>
<dbReference type="OMA" id="RSKRIMP"/>
<accession>A0A7I4XRE3</accession>
<sequence length="312" mass="36174">MYLIYFLDFLFEMKSREKAFIHLSVSASGRKGELLIPSGEKKPTKNRRDLQGIRGIAISAVVLFHFFPNQFPNGHIGVDQFFVLSGFLMSMVTEREKRFRIKELVNFYYRRSKRIMPLYLLLVMSCMFISEHCLFGYLHPTNWDSVYSASVFMTNIKATDSIREYHEMLSRAADFFTHTWSISAEMQFYIIFPLLYIIYKSMRNVLATPFLVIVASVSLLFHILLPEQSAFNLIHARMWQFVIGILAHQLDKSTADSDEYLFFGYGTVDTVVSWGRHKSSRGAILSDIDGIWSSGNSPDINQTMCFLLRFFV</sequence>
<dbReference type="OrthoDB" id="10061508at2759"/>
<organism evidence="3 4">
    <name type="scientific">Haemonchus contortus</name>
    <name type="common">Barber pole worm</name>
    <dbReference type="NCBI Taxonomy" id="6289"/>
    <lineage>
        <taxon>Eukaryota</taxon>
        <taxon>Metazoa</taxon>
        <taxon>Ecdysozoa</taxon>
        <taxon>Nematoda</taxon>
        <taxon>Chromadorea</taxon>
        <taxon>Rhabditida</taxon>
        <taxon>Rhabditina</taxon>
        <taxon>Rhabditomorpha</taxon>
        <taxon>Strongyloidea</taxon>
        <taxon>Trichostrongylidae</taxon>
        <taxon>Haemonchus</taxon>
    </lineage>
</organism>
<keyword evidence="1" id="KW-0472">Membrane</keyword>
<dbReference type="WBParaSite" id="HCON_00000875-00001">
    <property type="protein sequence ID" value="HCON_00000875-00001"/>
    <property type="gene ID" value="HCON_00000875"/>
</dbReference>
<keyword evidence="1" id="KW-0812">Transmembrane</keyword>
<dbReference type="InterPro" id="IPR002656">
    <property type="entry name" value="Acyl_transf_3_dom"/>
</dbReference>
<dbReference type="GO" id="GO:0016747">
    <property type="term" value="F:acyltransferase activity, transferring groups other than amino-acyl groups"/>
    <property type="evidence" value="ECO:0007669"/>
    <property type="project" value="InterPro"/>
</dbReference>
<feature type="transmembrane region" description="Helical" evidence="1">
    <location>
        <begin position="205"/>
        <end position="225"/>
    </location>
</feature>
<proteinExistence type="predicted"/>
<evidence type="ECO:0000313" key="3">
    <source>
        <dbReference type="Proteomes" id="UP000025227"/>
    </source>
</evidence>
<dbReference type="PANTHER" id="PTHR23028:SF53">
    <property type="entry name" value="ACYL_TRANSF_3 DOMAIN-CONTAINING PROTEIN"/>
    <property type="match status" value="1"/>
</dbReference>
<evidence type="ECO:0000259" key="2">
    <source>
        <dbReference type="Pfam" id="PF01757"/>
    </source>
</evidence>
<feature type="transmembrane region" description="Helical" evidence="1">
    <location>
        <begin position="175"/>
        <end position="198"/>
    </location>
</feature>
<evidence type="ECO:0000256" key="1">
    <source>
        <dbReference type="SAM" id="Phobius"/>
    </source>
</evidence>
<evidence type="ECO:0000313" key="4">
    <source>
        <dbReference type="WBParaSite" id="HCON_00000875-00001"/>
    </source>
</evidence>
<dbReference type="Pfam" id="PF01757">
    <property type="entry name" value="Acyl_transf_3"/>
    <property type="match status" value="1"/>
</dbReference>
<reference evidence="4" key="1">
    <citation type="submission" date="2020-12" db="UniProtKB">
        <authorList>
            <consortium name="WormBaseParasite"/>
        </authorList>
    </citation>
    <scope>IDENTIFICATION</scope>
    <source>
        <strain evidence="4">MHco3</strain>
    </source>
</reference>
<feature type="domain" description="Acyltransferase 3" evidence="2">
    <location>
        <begin position="49"/>
        <end position="256"/>
    </location>
</feature>
<dbReference type="Proteomes" id="UP000025227">
    <property type="component" value="Unplaced"/>
</dbReference>
<feature type="transmembrane region" description="Helical" evidence="1">
    <location>
        <begin position="118"/>
        <end position="138"/>
    </location>
</feature>
<keyword evidence="1" id="KW-1133">Transmembrane helix</keyword>
<protein>
    <submittedName>
        <fullName evidence="4">Acyl_transf_3 domain-containing protein</fullName>
    </submittedName>
</protein>
<dbReference type="GO" id="GO:0000271">
    <property type="term" value="P:polysaccharide biosynthetic process"/>
    <property type="evidence" value="ECO:0007669"/>
    <property type="project" value="TreeGrafter"/>
</dbReference>
<name>A0A7I4XRE3_HAECO</name>